<evidence type="ECO:0000313" key="2">
    <source>
        <dbReference type="Proteomes" id="UP001055439"/>
    </source>
</evidence>
<proteinExistence type="predicted"/>
<keyword evidence="2" id="KW-1185">Reference proteome</keyword>
<dbReference type="Pfam" id="PF12579">
    <property type="entry name" value="DUF3755"/>
    <property type="match status" value="1"/>
</dbReference>
<sequence>MRMVMDHGINFPHGGVLLQSFCNQHVVSFQPNDAKSTTGVFLGDMNTSGGIIAMAQMVLTGNASTPNNISPMISTGNPPSNILLDPLPGLKHHAAFAVGWSFEELEVLKRGLVTSYGLYLMFAGEPNIMKYVKIAARLPEKTVRDVAIRCRWMTLKENGKQHKSEDFYAGKKIKDRKNAGSEDQIQNNIDLLYRTNNNITAILNSSMLEMPGIMSQMPPLPVYANENLLHSILRATSQILVTHVRFTTLDRVLDRLRRMDTATVISRKNQAAGDQLPPSDRVMGRDPSCSSMLDAIQKFDRVIFPRLLPKNCRMDVYLFFTVNDGEQLHFP</sequence>
<dbReference type="OrthoDB" id="19768at2759"/>
<dbReference type="AlphaFoldDB" id="A0A9E7HXQ9"/>
<dbReference type="Proteomes" id="UP001055439">
    <property type="component" value="Chromosome 8"/>
</dbReference>
<gene>
    <name evidence="1" type="ORF">MUK42_17742</name>
</gene>
<reference evidence="1" key="1">
    <citation type="submission" date="2022-05" db="EMBL/GenBank/DDBJ databases">
        <title>The Musa troglodytarum L. genome provides insights into the mechanism of non-climacteric behaviour and enrichment of carotenoids.</title>
        <authorList>
            <person name="Wang J."/>
        </authorList>
    </citation>
    <scope>NUCLEOTIDE SEQUENCE</scope>
    <source>
        <tissue evidence="1">Leaf</tissue>
    </source>
</reference>
<dbReference type="EMBL" id="CP097510">
    <property type="protein sequence ID" value="URE41611.1"/>
    <property type="molecule type" value="Genomic_DNA"/>
</dbReference>
<protein>
    <submittedName>
        <fullName evidence="1">Uncharacterized protein</fullName>
    </submittedName>
</protein>
<dbReference type="InterPro" id="IPR022228">
    <property type="entry name" value="DUF3755"/>
</dbReference>
<dbReference type="PANTHER" id="PTHR14000">
    <property type="entry name" value="FINGER CCCH DOMAIN PROTEIN, PUTATIVE (DUF3755)-RELATED"/>
    <property type="match status" value="1"/>
</dbReference>
<name>A0A9E7HXQ9_9LILI</name>
<organism evidence="1 2">
    <name type="scientific">Musa troglodytarum</name>
    <name type="common">fe'i banana</name>
    <dbReference type="NCBI Taxonomy" id="320322"/>
    <lineage>
        <taxon>Eukaryota</taxon>
        <taxon>Viridiplantae</taxon>
        <taxon>Streptophyta</taxon>
        <taxon>Embryophyta</taxon>
        <taxon>Tracheophyta</taxon>
        <taxon>Spermatophyta</taxon>
        <taxon>Magnoliopsida</taxon>
        <taxon>Liliopsida</taxon>
        <taxon>Zingiberales</taxon>
        <taxon>Musaceae</taxon>
        <taxon>Musa</taxon>
    </lineage>
</organism>
<dbReference type="PANTHER" id="PTHR14000:SF6">
    <property type="entry name" value="OS02G0631200 PROTEIN"/>
    <property type="match status" value="1"/>
</dbReference>
<accession>A0A9E7HXQ9</accession>
<evidence type="ECO:0000313" key="1">
    <source>
        <dbReference type="EMBL" id="URE41611.1"/>
    </source>
</evidence>